<proteinExistence type="predicted"/>
<sequence>MSRPPSRPMPGPSRPPRPHRAARRRLTALALLAAGLGLGGCAGVGQVAKAIGSATANTFGGPPVPQWLSWEGLLLQASPDANQSTAVAVDVLFVRDAELLQTLQALPAAKWFTTREELQRTWPDGLRVHSVELVPGQSLRLSEALLGSPRVSGVLIFADYLSPGEHRARLPEDFTGATVRLGPRGFTLAPLRTNTP</sequence>
<evidence type="ECO:0008006" key="4">
    <source>
        <dbReference type="Google" id="ProtNLM"/>
    </source>
</evidence>
<accession>A0A7C9PHR0</accession>
<gene>
    <name evidence="2" type="ORF">G3A44_09140</name>
</gene>
<protein>
    <recommendedName>
        <fullName evidence="4">Type VI secretion system lipoprotein TssJ</fullName>
    </recommendedName>
</protein>
<evidence type="ECO:0000256" key="1">
    <source>
        <dbReference type="SAM" id="MobiDB-lite"/>
    </source>
</evidence>
<feature type="region of interest" description="Disordered" evidence="1">
    <location>
        <begin position="1"/>
        <end position="21"/>
    </location>
</feature>
<dbReference type="EMBL" id="JAAGOH010000008">
    <property type="protein sequence ID" value="NDY91354.1"/>
    <property type="molecule type" value="Genomic_DNA"/>
</dbReference>
<keyword evidence="3" id="KW-1185">Reference proteome</keyword>
<reference evidence="2 3" key="1">
    <citation type="submission" date="2020-02" db="EMBL/GenBank/DDBJ databases">
        <title>Ideonella bacterium strain TBM-1.</title>
        <authorList>
            <person name="Chen W.-M."/>
        </authorList>
    </citation>
    <scope>NUCLEOTIDE SEQUENCE [LARGE SCALE GENOMIC DNA]</scope>
    <source>
        <strain evidence="2 3">TBM-1</strain>
    </source>
</reference>
<evidence type="ECO:0000313" key="3">
    <source>
        <dbReference type="Proteomes" id="UP000484255"/>
    </source>
</evidence>
<evidence type="ECO:0000313" key="2">
    <source>
        <dbReference type="EMBL" id="NDY91354.1"/>
    </source>
</evidence>
<comment type="caution">
    <text evidence="2">The sequence shown here is derived from an EMBL/GenBank/DDBJ whole genome shotgun (WGS) entry which is preliminary data.</text>
</comment>
<name>A0A7C9PHR0_9BURK</name>
<organism evidence="2 3">
    <name type="scientific">Ideonella livida</name>
    <dbReference type="NCBI Taxonomy" id="2707176"/>
    <lineage>
        <taxon>Bacteria</taxon>
        <taxon>Pseudomonadati</taxon>
        <taxon>Pseudomonadota</taxon>
        <taxon>Betaproteobacteria</taxon>
        <taxon>Burkholderiales</taxon>
        <taxon>Sphaerotilaceae</taxon>
        <taxon>Ideonella</taxon>
    </lineage>
</organism>
<dbReference type="AlphaFoldDB" id="A0A7C9PHR0"/>
<feature type="compositionally biased region" description="Pro residues" evidence="1">
    <location>
        <begin position="1"/>
        <end position="15"/>
    </location>
</feature>
<dbReference type="Proteomes" id="UP000484255">
    <property type="component" value="Unassembled WGS sequence"/>
</dbReference>
<dbReference type="RefSeq" id="WP_163457200.1">
    <property type="nucleotide sequence ID" value="NZ_JAAGOH010000008.1"/>
</dbReference>